<evidence type="ECO:0000256" key="5">
    <source>
        <dbReference type="SAM" id="SignalP"/>
    </source>
</evidence>
<reference evidence="8" key="1">
    <citation type="submission" date="2025-08" db="UniProtKB">
        <authorList>
            <consortium name="RefSeq"/>
        </authorList>
    </citation>
    <scope>IDENTIFICATION</scope>
    <source>
        <tissue evidence="8">White muscle</tissue>
    </source>
</reference>
<feature type="domain" description="Chemokine interleukin-8-like" evidence="6">
    <location>
        <begin position="29"/>
        <end position="87"/>
    </location>
</feature>
<dbReference type="InterPro" id="IPR001811">
    <property type="entry name" value="Chemokine_IL8-like_dom"/>
</dbReference>
<dbReference type="PANTHER" id="PTHR12015">
    <property type="entry name" value="SMALL INDUCIBLE CYTOKINE A"/>
    <property type="match status" value="1"/>
</dbReference>
<feature type="chain" id="PRO_5036451804" evidence="5">
    <location>
        <begin position="21"/>
        <end position="105"/>
    </location>
</feature>
<dbReference type="Proteomes" id="UP000808372">
    <property type="component" value="Chromosome 21"/>
</dbReference>
<organism evidence="7 8">
    <name type="scientific">Salvelinus namaycush</name>
    <name type="common">Lake trout</name>
    <name type="synonym">Salmo namaycush</name>
    <dbReference type="NCBI Taxonomy" id="8040"/>
    <lineage>
        <taxon>Eukaryota</taxon>
        <taxon>Metazoa</taxon>
        <taxon>Chordata</taxon>
        <taxon>Craniata</taxon>
        <taxon>Vertebrata</taxon>
        <taxon>Euteleostomi</taxon>
        <taxon>Actinopterygii</taxon>
        <taxon>Neopterygii</taxon>
        <taxon>Teleostei</taxon>
        <taxon>Protacanthopterygii</taxon>
        <taxon>Salmoniformes</taxon>
        <taxon>Salmonidae</taxon>
        <taxon>Salmoninae</taxon>
        <taxon>Salvelinus</taxon>
    </lineage>
</organism>
<proteinExistence type="predicted"/>
<evidence type="ECO:0000259" key="6">
    <source>
        <dbReference type="SMART" id="SM00199"/>
    </source>
</evidence>
<dbReference type="RefSeq" id="XP_038873884.1">
    <property type="nucleotide sequence ID" value="XM_039017956.1"/>
</dbReference>
<dbReference type="PANTHER" id="PTHR12015:SF183">
    <property type="entry name" value="C-C MOTIF CHEMOKINE 3"/>
    <property type="match status" value="1"/>
</dbReference>
<evidence type="ECO:0000256" key="3">
    <source>
        <dbReference type="ARBA" id="ARBA00022525"/>
    </source>
</evidence>
<protein>
    <submittedName>
        <fullName evidence="8">C-C motif chemokine 4-like</fullName>
    </submittedName>
</protein>
<gene>
    <name evidence="8" type="primary">LOC120066531</name>
</gene>
<comment type="subcellular location">
    <subcellularLocation>
        <location evidence="1">Secreted</location>
    </subcellularLocation>
</comment>
<dbReference type="InterPro" id="IPR036048">
    <property type="entry name" value="Interleukin_8-like_sf"/>
</dbReference>
<dbReference type="SMART" id="SM00199">
    <property type="entry name" value="SCY"/>
    <property type="match status" value="1"/>
</dbReference>
<dbReference type="InterPro" id="IPR039809">
    <property type="entry name" value="Chemokine_b/g/d"/>
</dbReference>
<evidence type="ECO:0000313" key="8">
    <source>
        <dbReference type="RefSeq" id="XP_038873884.1"/>
    </source>
</evidence>
<dbReference type="GO" id="GO:0006955">
    <property type="term" value="P:immune response"/>
    <property type="evidence" value="ECO:0007669"/>
    <property type="project" value="InterPro"/>
</dbReference>
<name>A0A8U1H7M0_SALNM</name>
<keyword evidence="7" id="KW-1185">Reference proteome</keyword>
<evidence type="ECO:0000256" key="4">
    <source>
        <dbReference type="ARBA" id="ARBA00022729"/>
    </source>
</evidence>
<dbReference type="Pfam" id="PF00048">
    <property type="entry name" value="IL8"/>
    <property type="match status" value="1"/>
</dbReference>
<feature type="signal peptide" evidence="5">
    <location>
        <begin position="1"/>
        <end position="20"/>
    </location>
</feature>
<dbReference type="AlphaFoldDB" id="A0A8U1H7M0"/>
<dbReference type="OrthoDB" id="9447832at2759"/>
<evidence type="ECO:0000313" key="7">
    <source>
        <dbReference type="Proteomes" id="UP000808372"/>
    </source>
</evidence>
<keyword evidence="2" id="KW-0202">Cytokine</keyword>
<dbReference type="GeneID" id="120066531"/>
<keyword evidence="4 5" id="KW-0732">Signal</keyword>
<evidence type="ECO:0000256" key="2">
    <source>
        <dbReference type="ARBA" id="ARBA00022514"/>
    </source>
</evidence>
<sequence length="105" mass="11635">MKTTCLALGLLLLTVFHSYATPLGLQTSPESCCFSFFRVIVPRNKIDSIQKTHRGCPLPAFVVKTVKGKLICFRSSERWVQKAFNRLKQPAAVATGRGIESSTHP</sequence>
<dbReference type="Gene3D" id="2.40.50.40">
    <property type="match status" value="1"/>
</dbReference>
<dbReference type="SUPFAM" id="SSF54117">
    <property type="entry name" value="Interleukin 8-like chemokines"/>
    <property type="match status" value="1"/>
</dbReference>
<dbReference type="GO" id="GO:0008009">
    <property type="term" value="F:chemokine activity"/>
    <property type="evidence" value="ECO:0007669"/>
    <property type="project" value="InterPro"/>
</dbReference>
<dbReference type="GO" id="GO:0005615">
    <property type="term" value="C:extracellular space"/>
    <property type="evidence" value="ECO:0007669"/>
    <property type="project" value="UniProtKB-KW"/>
</dbReference>
<dbReference type="KEGG" id="snh:120066531"/>
<accession>A0A8U1H7M0</accession>
<evidence type="ECO:0000256" key="1">
    <source>
        <dbReference type="ARBA" id="ARBA00004613"/>
    </source>
</evidence>
<keyword evidence="3" id="KW-0964">Secreted</keyword>